<dbReference type="Proteomes" id="UP000634136">
    <property type="component" value="Unassembled WGS sequence"/>
</dbReference>
<evidence type="ECO:0000313" key="2">
    <source>
        <dbReference type="Proteomes" id="UP000634136"/>
    </source>
</evidence>
<proteinExistence type="predicted"/>
<comment type="caution">
    <text evidence="1">The sequence shown here is derived from an EMBL/GenBank/DDBJ whole genome shotgun (WGS) entry which is preliminary data.</text>
</comment>
<protein>
    <submittedName>
        <fullName evidence="1">Uncharacterized protein</fullName>
    </submittedName>
</protein>
<dbReference type="EMBL" id="JAAIUW010000003">
    <property type="protein sequence ID" value="KAF7839255.1"/>
    <property type="molecule type" value="Genomic_DNA"/>
</dbReference>
<accession>A0A834X798</accession>
<evidence type="ECO:0000313" key="1">
    <source>
        <dbReference type="EMBL" id="KAF7839255.1"/>
    </source>
</evidence>
<organism evidence="1 2">
    <name type="scientific">Senna tora</name>
    <dbReference type="NCBI Taxonomy" id="362788"/>
    <lineage>
        <taxon>Eukaryota</taxon>
        <taxon>Viridiplantae</taxon>
        <taxon>Streptophyta</taxon>
        <taxon>Embryophyta</taxon>
        <taxon>Tracheophyta</taxon>
        <taxon>Spermatophyta</taxon>
        <taxon>Magnoliopsida</taxon>
        <taxon>eudicotyledons</taxon>
        <taxon>Gunneridae</taxon>
        <taxon>Pentapetalae</taxon>
        <taxon>rosids</taxon>
        <taxon>fabids</taxon>
        <taxon>Fabales</taxon>
        <taxon>Fabaceae</taxon>
        <taxon>Caesalpinioideae</taxon>
        <taxon>Cassia clade</taxon>
        <taxon>Senna</taxon>
    </lineage>
</organism>
<sequence>MVILRSTLEGMSRGGEVEAMVISSKS</sequence>
<dbReference type="AlphaFoldDB" id="A0A834X798"/>
<reference evidence="1" key="1">
    <citation type="submission" date="2020-09" db="EMBL/GenBank/DDBJ databases">
        <title>Genome-Enabled Discovery of Anthraquinone Biosynthesis in Senna tora.</title>
        <authorList>
            <person name="Kang S.-H."/>
            <person name="Pandey R.P."/>
            <person name="Lee C.-M."/>
            <person name="Sim J.-S."/>
            <person name="Jeong J.-T."/>
            <person name="Choi B.-S."/>
            <person name="Jung M."/>
            <person name="Ginzburg D."/>
            <person name="Zhao K."/>
            <person name="Won S.Y."/>
            <person name="Oh T.-J."/>
            <person name="Yu Y."/>
            <person name="Kim N.-H."/>
            <person name="Lee O.R."/>
            <person name="Lee T.-H."/>
            <person name="Bashyal P."/>
            <person name="Kim T.-S."/>
            <person name="Lee W.-H."/>
            <person name="Kawkins C."/>
            <person name="Kim C.-K."/>
            <person name="Kim J.S."/>
            <person name="Ahn B.O."/>
            <person name="Rhee S.Y."/>
            <person name="Sohng J.K."/>
        </authorList>
    </citation>
    <scope>NUCLEOTIDE SEQUENCE</scope>
    <source>
        <tissue evidence="1">Leaf</tissue>
    </source>
</reference>
<gene>
    <name evidence="1" type="ORF">G2W53_007737</name>
</gene>
<keyword evidence="2" id="KW-1185">Reference proteome</keyword>
<name>A0A834X798_9FABA</name>